<keyword evidence="1" id="KW-0436">Ligase</keyword>
<name>A0A3G5A3Z9_9VIRU</name>
<organism evidence="1">
    <name type="scientific">Harvfovirus sp</name>
    <dbReference type="NCBI Taxonomy" id="2487768"/>
    <lineage>
        <taxon>Viruses</taxon>
        <taxon>Varidnaviria</taxon>
        <taxon>Bamfordvirae</taxon>
        <taxon>Nucleocytoviricota</taxon>
        <taxon>Megaviricetes</taxon>
        <taxon>Imitervirales</taxon>
        <taxon>Mimiviridae</taxon>
        <taxon>Klosneuvirinae</taxon>
    </lineage>
</organism>
<dbReference type="EMBL" id="MK072325">
    <property type="protein sequence ID" value="AYV81940.1"/>
    <property type="molecule type" value="Genomic_DNA"/>
</dbReference>
<dbReference type="GO" id="GO:0016874">
    <property type="term" value="F:ligase activity"/>
    <property type="evidence" value="ECO:0007669"/>
    <property type="project" value="UniProtKB-KW"/>
</dbReference>
<reference evidence="1" key="1">
    <citation type="submission" date="2018-10" db="EMBL/GenBank/DDBJ databases">
        <title>Hidden diversity of soil giant viruses.</title>
        <authorList>
            <person name="Schulz F."/>
            <person name="Alteio L."/>
            <person name="Goudeau D."/>
            <person name="Ryan E.M."/>
            <person name="Malmstrom R.R."/>
            <person name="Blanchard J."/>
            <person name="Woyke T."/>
        </authorList>
    </citation>
    <scope>NUCLEOTIDE SEQUENCE</scope>
    <source>
        <strain evidence="1">HAV1</strain>
    </source>
</reference>
<proteinExistence type="predicted"/>
<sequence length="324" mass="37182">MLNNKTDKIYKPDLKLITRRNNSQGLHMHISNAHLALVKIGESYGGIGALKMLHFVRTFAYFEGVIRTFLLRPQDIMDRGNHWTKSIYYGRENYIAKKDLAEAHKNVIDRGIRTLLLSVTTPDDAAIAKVFEDVSVHILSKQGRLYSGAFSLKLHNDSLCSPNDVLPNFECKGHIEVRLHHSTDDFAEIYNWCLFINLLLTKCISDVDRLISSGKKFNKVFREVVPNFSVDSGVSVKIFDELFDKYIQSDTLKTFYRSRSQNAEIKSGTLRSKTLFELHPKAIFDSNGEMLKESKLIDLMRAFPLDSTLKLPYDPKEKFEEILK</sequence>
<gene>
    <name evidence="1" type="ORF">Harvfovirus83_1</name>
</gene>
<evidence type="ECO:0000313" key="1">
    <source>
        <dbReference type="EMBL" id="AYV81940.1"/>
    </source>
</evidence>
<protein>
    <submittedName>
        <fullName evidence="1">Putative amidoligase enzyme</fullName>
    </submittedName>
</protein>
<accession>A0A3G5A3Z9</accession>